<dbReference type="Proteomes" id="UP000092695">
    <property type="component" value="Chromosome"/>
</dbReference>
<keyword evidence="7" id="KW-0378">Hydrolase</keyword>
<organism evidence="7 8">
    <name type="scientific">Woeseia oceani</name>
    <dbReference type="NCBI Taxonomy" id="1548547"/>
    <lineage>
        <taxon>Bacteria</taxon>
        <taxon>Pseudomonadati</taxon>
        <taxon>Pseudomonadota</taxon>
        <taxon>Gammaproteobacteria</taxon>
        <taxon>Woeseiales</taxon>
        <taxon>Woeseiaceae</taxon>
        <taxon>Woeseia</taxon>
    </lineage>
</organism>
<dbReference type="CDD" id="cd07035">
    <property type="entry name" value="TPP_PYR_POX_like"/>
    <property type="match status" value="1"/>
</dbReference>
<keyword evidence="8" id="KW-1185">Reference proteome</keyword>
<dbReference type="NCBIfam" id="TIGR04377">
    <property type="entry name" value="myo_inos_iolD"/>
    <property type="match status" value="1"/>
</dbReference>
<dbReference type="InterPro" id="IPR030817">
    <property type="entry name" value="Myo_inos_IolD"/>
</dbReference>
<dbReference type="GO" id="GO:0030976">
    <property type="term" value="F:thiamine pyrophosphate binding"/>
    <property type="evidence" value="ECO:0007669"/>
    <property type="project" value="InterPro"/>
</dbReference>
<dbReference type="SUPFAM" id="SSF52518">
    <property type="entry name" value="Thiamin diphosphate-binding fold (THDP-binding)"/>
    <property type="match status" value="2"/>
</dbReference>
<comment type="similarity">
    <text evidence="1 3">Belongs to the TPP enzyme family.</text>
</comment>
<dbReference type="STRING" id="1548547.BA177_04045"/>
<evidence type="ECO:0000256" key="2">
    <source>
        <dbReference type="ARBA" id="ARBA00023052"/>
    </source>
</evidence>
<dbReference type="RefSeq" id="WP_068613182.1">
    <property type="nucleotide sequence ID" value="NZ_CP016268.1"/>
</dbReference>
<dbReference type="GO" id="GO:0003984">
    <property type="term" value="F:acetolactate synthase activity"/>
    <property type="evidence" value="ECO:0007669"/>
    <property type="project" value="TreeGrafter"/>
</dbReference>
<dbReference type="EMBL" id="CP016268">
    <property type="protein sequence ID" value="ANO50493.1"/>
    <property type="molecule type" value="Genomic_DNA"/>
</dbReference>
<evidence type="ECO:0000256" key="3">
    <source>
        <dbReference type="RuleBase" id="RU362132"/>
    </source>
</evidence>
<reference evidence="7 8" key="1">
    <citation type="submission" date="2016-06" db="EMBL/GenBank/DDBJ databases">
        <title>Complete genome sequence of a deep-branching marine Gamma Proteobacterium Woeseia oceani type strain XK5.</title>
        <authorList>
            <person name="Mu D."/>
            <person name="Du Z."/>
        </authorList>
    </citation>
    <scope>NUCLEOTIDE SEQUENCE [LARGE SCALE GENOMIC DNA]</scope>
    <source>
        <strain evidence="7 8">XK5</strain>
    </source>
</reference>
<dbReference type="GO" id="GO:0000287">
    <property type="term" value="F:magnesium ion binding"/>
    <property type="evidence" value="ECO:0007669"/>
    <property type="project" value="InterPro"/>
</dbReference>
<dbReference type="Pfam" id="PF02776">
    <property type="entry name" value="TPP_enzyme_N"/>
    <property type="match status" value="1"/>
</dbReference>
<evidence type="ECO:0000259" key="6">
    <source>
        <dbReference type="Pfam" id="PF02776"/>
    </source>
</evidence>
<dbReference type="InterPro" id="IPR029061">
    <property type="entry name" value="THDP-binding"/>
</dbReference>
<dbReference type="AlphaFoldDB" id="A0A193LDD7"/>
<dbReference type="InterPro" id="IPR029035">
    <property type="entry name" value="DHS-like_NAD/FAD-binding_dom"/>
</dbReference>
<dbReference type="InterPro" id="IPR012001">
    <property type="entry name" value="Thiamin_PyroP_enz_TPP-bd_dom"/>
</dbReference>
<dbReference type="InterPro" id="IPR011766">
    <property type="entry name" value="TPP_enzyme_TPP-bd"/>
</dbReference>
<dbReference type="InterPro" id="IPR000399">
    <property type="entry name" value="TPP-bd_CS"/>
</dbReference>
<dbReference type="PANTHER" id="PTHR18968">
    <property type="entry name" value="THIAMINE PYROPHOSPHATE ENZYMES"/>
    <property type="match status" value="1"/>
</dbReference>
<dbReference type="GO" id="GO:0016823">
    <property type="term" value="F:hydrolase activity, acting on acid carbon-carbon bonds, in ketonic substances"/>
    <property type="evidence" value="ECO:0007669"/>
    <property type="project" value="InterPro"/>
</dbReference>
<accession>A0A193LDD7</accession>
<name>A0A193LDD7_9GAMM</name>
<dbReference type="InterPro" id="IPR012000">
    <property type="entry name" value="Thiamin_PyroP_enz_cen_dom"/>
</dbReference>
<proteinExistence type="inferred from homology"/>
<dbReference type="PANTHER" id="PTHR18968:SF9">
    <property type="entry name" value="3D-(3,5_4)-TRIHYDROXYCYCLOHEXANE-1,2-DIONE HYDROLASE"/>
    <property type="match status" value="1"/>
</dbReference>
<dbReference type="OrthoDB" id="3194735at2"/>
<evidence type="ECO:0000256" key="1">
    <source>
        <dbReference type="ARBA" id="ARBA00007812"/>
    </source>
</evidence>
<evidence type="ECO:0000313" key="7">
    <source>
        <dbReference type="EMBL" id="ANO50493.1"/>
    </source>
</evidence>
<evidence type="ECO:0000313" key="8">
    <source>
        <dbReference type="Proteomes" id="UP000092695"/>
    </source>
</evidence>
<dbReference type="SUPFAM" id="SSF52467">
    <property type="entry name" value="DHS-like NAD/FAD-binding domain"/>
    <property type="match status" value="1"/>
</dbReference>
<dbReference type="KEGG" id="woc:BA177_04045"/>
<dbReference type="GO" id="GO:0019310">
    <property type="term" value="P:inositol catabolic process"/>
    <property type="evidence" value="ECO:0007669"/>
    <property type="project" value="InterPro"/>
</dbReference>
<dbReference type="GO" id="GO:0005948">
    <property type="term" value="C:acetolactate synthase complex"/>
    <property type="evidence" value="ECO:0007669"/>
    <property type="project" value="TreeGrafter"/>
</dbReference>
<dbReference type="InterPro" id="IPR045229">
    <property type="entry name" value="TPP_enz"/>
</dbReference>
<dbReference type="PROSITE" id="PS00187">
    <property type="entry name" value="TPP_ENZYMES"/>
    <property type="match status" value="1"/>
</dbReference>
<dbReference type="GO" id="GO:0009097">
    <property type="term" value="P:isoleucine biosynthetic process"/>
    <property type="evidence" value="ECO:0007669"/>
    <property type="project" value="TreeGrafter"/>
</dbReference>
<protein>
    <submittedName>
        <fullName evidence="7">3D-(3,5/4)-trihydroxycyclohexane-1,2-dione acylhydrolase (Decyclizing)</fullName>
    </submittedName>
</protein>
<dbReference type="Gene3D" id="3.40.50.1220">
    <property type="entry name" value="TPP-binding domain"/>
    <property type="match status" value="1"/>
</dbReference>
<feature type="domain" description="Thiamine pyrophosphate enzyme TPP-binding" evidence="5">
    <location>
        <begin position="422"/>
        <end position="574"/>
    </location>
</feature>
<gene>
    <name evidence="7" type="ORF">BA177_04045</name>
</gene>
<dbReference type="Pfam" id="PF00205">
    <property type="entry name" value="TPP_enzyme_M"/>
    <property type="match status" value="1"/>
</dbReference>
<evidence type="ECO:0000259" key="4">
    <source>
        <dbReference type="Pfam" id="PF00205"/>
    </source>
</evidence>
<keyword evidence="2 3" id="KW-0786">Thiamine pyrophosphate</keyword>
<sequence>MANKVRLTMAQALIRFLCAQKTEVNGKIEPLFAGVFAIFGHGNVAGMGEALHQARDTLPTYRGHNEQGMAHAAIAYAKAKNRRQIMACTTSIGPGAANMVTAAALAHVNRLPVLLLPGDVFASRTPDPVLQQIEWAGDPGVNTNDCFRPVSRYFDRITRPEQIITSLPAAIRVLTDAEDCGPATLALCQDVQAEAFDYPASFFEETIHHLRRQPAEARELAEAIAALQSARKPLLIAGGGVHYSDATDAMRLFAETHGVPVAETQAGKGALAWGHPQYVGAIGVTGTTAANELAKNADVILAVGTRLQDFTTASRTLFSNPDTQLIQLNVARHDAKKHNAQSLVTDARHGLQALSAGLSGWSAAPDWQQRASDCIASWNNYYDQVTAPAGIETTTGLPSDAQVLGAVKRASDAGDIVVCAAGGLPGELHKLWRTDYNKGYHVEYGYSCMGYEIAGGLGVRMAEPDRDVIVLVGDGSYMMLNSELATSVMLGQKVIVVVLDNRGFGCINRLQNATGNASFNNLLDDCLSADAGAPKIDFAAHAAALGALSEKVGTIAELEAAIGRAKNADRSYVIALDTDPFMTTDGGMWWDVAVPEVSTEQSVNTARADYETGKQKQPY</sequence>
<feature type="domain" description="Thiamine pyrophosphate enzyme N-terminal TPP-binding" evidence="6">
    <location>
        <begin position="46"/>
        <end position="131"/>
    </location>
</feature>
<feature type="domain" description="Thiamine pyrophosphate enzyme central" evidence="4">
    <location>
        <begin position="220"/>
        <end position="354"/>
    </location>
</feature>
<dbReference type="GO" id="GO:0009099">
    <property type="term" value="P:L-valine biosynthetic process"/>
    <property type="evidence" value="ECO:0007669"/>
    <property type="project" value="TreeGrafter"/>
</dbReference>
<dbReference type="Gene3D" id="3.40.50.970">
    <property type="match status" value="2"/>
</dbReference>
<evidence type="ECO:0000259" key="5">
    <source>
        <dbReference type="Pfam" id="PF02775"/>
    </source>
</evidence>
<dbReference type="GO" id="GO:0050660">
    <property type="term" value="F:flavin adenine dinucleotide binding"/>
    <property type="evidence" value="ECO:0007669"/>
    <property type="project" value="TreeGrafter"/>
</dbReference>
<dbReference type="Pfam" id="PF02775">
    <property type="entry name" value="TPP_enzyme_C"/>
    <property type="match status" value="1"/>
</dbReference>